<dbReference type="EMBL" id="WIXE01000320">
    <property type="protein sequence ID" value="KAK5986694.1"/>
    <property type="molecule type" value="Genomic_DNA"/>
</dbReference>
<protein>
    <submittedName>
        <fullName evidence="1">Uncharacterized protein</fullName>
    </submittedName>
</protein>
<accession>A0AAN8G1T1</accession>
<sequence length="55" mass="6569">SFDMVRCQADEVGCHRKRRVIVVTNSPALRYLFWRSSFELMTLIKRRLRLSDTPL</sequence>
<gene>
    <name evidence="1" type="ORF">GCK32_007300</name>
</gene>
<feature type="non-terminal residue" evidence="1">
    <location>
        <position position="1"/>
    </location>
</feature>
<comment type="caution">
    <text evidence="1">The sequence shown here is derived from an EMBL/GenBank/DDBJ whole genome shotgun (WGS) entry which is preliminary data.</text>
</comment>
<keyword evidence="2" id="KW-1185">Reference proteome</keyword>
<evidence type="ECO:0000313" key="2">
    <source>
        <dbReference type="Proteomes" id="UP001331761"/>
    </source>
</evidence>
<name>A0AAN8G1T1_TRICO</name>
<dbReference type="Proteomes" id="UP001331761">
    <property type="component" value="Unassembled WGS sequence"/>
</dbReference>
<evidence type="ECO:0000313" key="1">
    <source>
        <dbReference type="EMBL" id="KAK5986694.1"/>
    </source>
</evidence>
<dbReference type="AlphaFoldDB" id="A0AAN8G1T1"/>
<proteinExistence type="predicted"/>
<reference evidence="1 2" key="1">
    <citation type="submission" date="2019-10" db="EMBL/GenBank/DDBJ databases">
        <title>Assembly and Annotation for the nematode Trichostrongylus colubriformis.</title>
        <authorList>
            <person name="Martin J."/>
        </authorList>
    </citation>
    <scope>NUCLEOTIDE SEQUENCE [LARGE SCALE GENOMIC DNA]</scope>
    <source>
        <strain evidence="1">G859</strain>
        <tissue evidence="1">Whole worm</tissue>
    </source>
</reference>
<organism evidence="1 2">
    <name type="scientific">Trichostrongylus colubriformis</name>
    <name type="common">Black scour worm</name>
    <dbReference type="NCBI Taxonomy" id="6319"/>
    <lineage>
        <taxon>Eukaryota</taxon>
        <taxon>Metazoa</taxon>
        <taxon>Ecdysozoa</taxon>
        <taxon>Nematoda</taxon>
        <taxon>Chromadorea</taxon>
        <taxon>Rhabditida</taxon>
        <taxon>Rhabditina</taxon>
        <taxon>Rhabditomorpha</taxon>
        <taxon>Strongyloidea</taxon>
        <taxon>Trichostrongylidae</taxon>
        <taxon>Trichostrongylus</taxon>
    </lineage>
</organism>